<sequence length="239" mass="26862">MALPTIVEGRPLSLVFRDAIIDLETRQVPREVLQLQDAHLTTRSLPTRRDNIEEHERRLEQTDFMVVSSPSLVYVNQNLSVCLRATHEPLFQLQEANDLLGSYTHDEVLQLHREQIDKRVHGPKKPNIKKASEQFVAQAPFAKDWQALMDKVYAGEPENLKYAIKAWAAPLIKFVKRRKEKKQAKDGDADVGNPDNTDNASNASNAGTELTATDADSEAGMAVGVVENESQQSLMRMFS</sequence>
<dbReference type="AlphaFoldDB" id="A0A6G1GQI7"/>
<keyword evidence="3" id="KW-1185">Reference proteome</keyword>
<name>A0A6G1GQI7_9PEZI</name>
<reference evidence="2" key="1">
    <citation type="journal article" date="2020" name="Stud. Mycol.">
        <title>101 Dothideomycetes genomes: a test case for predicting lifestyles and emergence of pathogens.</title>
        <authorList>
            <person name="Haridas S."/>
            <person name="Albert R."/>
            <person name="Binder M."/>
            <person name="Bloem J."/>
            <person name="Labutti K."/>
            <person name="Salamov A."/>
            <person name="Andreopoulos B."/>
            <person name="Baker S."/>
            <person name="Barry K."/>
            <person name="Bills G."/>
            <person name="Bluhm B."/>
            <person name="Cannon C."/>
            <person name="Castanera R."/>
            <person name="Culley D."/>
            <person name="Daum C."/>
            <person name="Ezra D."/>
            <person name="Gonzalez J."/>
            <person name="Henrissat B."/>
            <person name="Kuo A."/>
            <person name="Liang C."/>
            <person name="Lipzen A."/>
            <person name="Lutzoni F."/>
            <person name="Magnuson J."/>
            <person name="Mondo S."/>
            <person name="Nolan M."/>
            <person name="Ohm R."/>
            <person name="Pangilinan J."/>
            <person name="Park H.-J."/>
            <person name="Ramirez L."/>
            <person name="Alfaro M."/>
            <person name="Sun H."/>
            <person name="Tritt A."/>
            <person name="Yoshinaga Y."/>
            <person name="Zwiers L.-H."/>
            <person name="Turgeon B."/>
            <person name="Goodwin S."/>
            <person name="Spatafora J."/>
            <person name="Crous P."/>
            <person name="Grigoriev I."/>
        </authorList>
    </citation>
    <scope>NUCLEOTIDE SEQUENCE</scope>
    <source>
        <strain evidence="2">CBS 113979</strain>
    </source>
</reference>
<organism evidence="2 3">
    <name type="scientific">Aulographum hederae CBS 113979</name>
    <dbReference type="NCBI Taxonomy" id="1176131"/>
    <lineage>
        <taxon>Eukaryota</taxon>
        <taxon>Fungi</taxon>
        <taxon>Dikarya</taxon>
        <taxon>Ascomycota</taxon>
        <taxon>Pezizomycotina</taxon>
        <taxon>Dothideomycetes</taxon>
        <taxon>Pleosporomycetidae</taxon>
        <taxon>Aulographales</taxon>
        <taxon>Aulographaceae</taxon>
    </lineage>
</organism>
<feature type="region of interest" description="Disordered" evidence="1">
    <location>
        <begin position="182"/>
        <end position="208"/>
    </location>
</feature>
<evidence type="ECO:0000313" key="3">
    <source>
        <dbReference type="Proteomes" id="UP000800041"/>
    </source>
</evidence>
<dbReference type="Proteomes" id="UP000800041">
    <property type="component" value="Unassembled WGS sequence"/>
</dbReference>
<gene>
    <name evidence="2" type="ORF">K402DRAFT_436921</name>
</gene>
<evidence type="ECO:0000313" key="2">
    <source>
        <dbReference type="EMBL" id="KAF1983205.1"/>
    </source>
</evidence>
<accession>A0A6G1GQI7</accession>
<protein>
    <submittedName>
        <fullName evidence="2">Uncharacterized protein</fullName>
    </submittedName>
</protein>
<proteinExistence type="predicted"/>
<evidence type="ECO:0000256" key="1">
    <source>
        <dbReference type="SAM" id="MobiDB-lite"/>
    </source>
</evidence>
<dbReference type="EMBL" id="ML977177">
    <property type="protein sequence ID" value="KAF1983205.1"/>
    <property type="molecule type" value="Genomic_DNA"/>
</dbReference>